<keyword evidence="3" id="KW-0031">Aminopeptidase</keyword>
<evidence type="ECO:0000313" key="3">
    <source>
        <dbReference type="EMBL" id="SHH08071.1"/>
    </source>
</evidence>
<dbReference type="EMBL" id="FQWX01000018">
    <property type="protein sequence ID" value="SHH08071.1"/>
    <property type="molecule type" value="Genomic_DNA"/>
</dbReference>
<organism evidence="3 4">
    <name type="scientific">Asaccharospora irregularis DSM 2635</name>
    <dbReference type="NCBI Taxonomy" id="1121321"/>
    <lineage>
        <taxon>Bacteria</taxon>
        <taxon>Bacillati</taxon>
        <taxon>Bacillota</taxon>
        <taxon>Clostridia</taxon>
        <taxon>Peptostreptococcales</taxon>
        <taxon>Peptostreptococcaceae</taxon>
        <taxon>Asaccharospora</taxon>
    </lineage>
</organism>
<dbReference type="SUPFAM" id="SSF53092">
    <property type="entry name" value="Creatinase/prolidase N-terminal domain"/>
    <property type="match status" value="1"/>
</dbReference>
<protein>
    <submittedName>
        <fullName evidence="3">Xaa-Pro aminopeptidase</fullName>
    </submittedName>
</protein>
<dbReference type="CDD" id="cd01092">
    <property type="entry name" value="APP-like"/>
    <property type="match status" value="1"/>
</dbReference>
<dbReference type="GO" id="GO:0004177">
    <property type="term" value="F:aminopeptidase activity"/>
    <property type="evidence" value="ECO:0007669"/>
    <property type="project" value="UniProtKB-KW"/>
</dbReference>
<dbReference type="InterPro" id="IPR050659">
    <property type="entry name" value="Peptidase_M24B"/>
</dbReference>
<dbReference type="Pfam" id="PF01321">
    <property type="entry name" value="Creatinase_N"/>
    <property type="match status" value="1"/>
</dbReference>
<feature type="domain" description="Creatinase N-terminal" evidence="2">
    <location>
        <begin position="3"/>
        <end position="133"/>
    </location>
</feature>
<dbReference type="Proteomes" id="UP000243255">
    <property type="component" value="Unassembled WGS sequence"/>
</dbReference>
<dbReference type="Pfam" id="PF00557">
    <property type="entry name" value="Peptidase_M24"/>
    <property type="match status" value="1"/>
</dbReference>
<sequence>MNRAEKVLKLLDKNNIDAIYLTKESNVNYISGFTDEAANVIICKSGNFIITDGRFTELAENVCKGFEVVNWHLFDRNITKAIQSICLNNGIKKLGFEKSNLMFDKYQTLNELLGEDDITLVPTEDIIETLRYVKDEIEIENSKKACAIADKALELLLPDIKAGVSERELCAKLEYYMKINGAQAIGFETILISGTKTSLPHGKPDDKIIEKGDFVTIDFGAMYNGYISDMTRTFVIGQPSEKQLEVYNLVKEAQLVGLENMKAGAHATAPDIEIRKIIKKYEEFYYPGIGHGVGRDLHEQPFLGNYGTKTMEAGCVITMEPGIYIPGWGGVRIEDTVLIKEDGIEILTNFPKDLIIIEG</sequence>
<dbReference type="Gene3D" id="3.90.230.10">
    <property type="entry name" value="Creatinase/methionine aminopeptidase superfamily"/>
    <property type="match status" value="1"/>
</dbReference>
<dbReference type="PANTHER" id="PTHR46112">
    <property type="entry name" value="AMINOPEPTIDASE"/>
    <property type="match status" value="1"/>
</dbReference>
<dbReference type="InterPro" id="IPR036005">
    <property type="entry name" value="Creatinase/aminopeptidase-like"/>
</dbReference>
<keyword evidence="3" id="KW-0645">Protease</keyword>
<evidence type="ECO:0000259" key="1">
    <source>
        <dbReference type="Pfam" id="PF00557"/>
    </source>
</evidence>
<dbReference type="OrthoDB" id="9806388at2"/>
<accession>A0A1M5Q2T1</accession>
<name>A0A1M5Q2T1_9FIRM</name>
<dbReference type="InterPro" id="IPR000994">
    <property type="entry name" value="Pept_M24"/>
</dbReference>
<gene>
    <name evidence="3" type="ORF">SAMN04488530_1181</name>
</gene>
<dbReference type="STRING" id="1121321.SAMN04488530_1181"/>
<feature type="domain" description="Peptidase M24" evidence="1">
    <location>
        <begin position="141"/>
        <end position="341"/>
    </location>
</feature>
<evidence type="ECO:0000313" key="4">
    <source>
        <dbReference type="Proteomes" id="UP000243255"/>
    </source>
</evidence>
<reference evidence="4" key="1">
    <citation type="submission" date="2016-11" db="EMBL/GenBank/DDBJ databases">
        <authorList>
            <person name="Varghese N."/>
            <person name="Submissions S."/>
        </authorList>
    </citation>
    <scope>NUCLEOTIDE SEQUENCE [LARGE SCALE GENOMIC DNA]</scope>
    <source>
        <strain evidence="4">DSM 2635</strain>
    </source>
</reference>
<proteinExistence type="predicted"/>
<dbReference type="RefSeq" id="WP_073126320.1">
    <property type="nucleotide sequence ID" value="NZ_BAABCH010000095.1"/>
</dbReference>
<keyword evidence="3" id="KW-0378">Hydrolase</keyword>
<dbReference type="PANTHER" id="PTHR46112:SF3">
    <property type="entry name" value="AMINOPEPTIDASE YPDF"/>
    <property type="match status" value="1"/>
</dbReference>
<dbReference type="InterPro" id="IPR029149">
    <property type="entry name" value="Creatin/AminoP/Spt16_N"/>
</dbReference>
<dbReference type="Gene3D" id="3.40.350.10">
    <property type="entry name" value="Creatinase/prolidase N-terminal domain"/>
    <property type="match status" value="1"/>
</dbReference>
<dbReference type="InterPro" id="IPR000587">
    <property type="entry name" value="Creatinase_N"/>
</dbReference>
<dbReference type="SUPFAM" id="SSF55920">
    <property type="entry name" value="Creatinase/aminopeptidase"/>
    <property type="match status" value="1"/>
</dbReference>
<evidence type="ECO:0000259" key="2">
    <source>
        <dbReference type="Pfam" id="PF01321"/>
    </source>
</evidence>
<keyword evidence="4" id="KW-1185">Reference proteome</keyword>
<dbReference type="AlphaFoldDB" id="A0A1M5Q2T1"/>